<dbReference type="SUPFAM" id="SSF51905">
    <property type="entry name" value="FAD/NAD(P)-binding domain"/>
    <property type="match status" value="1"/>
</dbReference>
<dbReference type="PANTHER" id="PTHR47356:SF2">
    <property type="entry name" value="FAD-BINDING DOMAIN-CONTAINING PROTEIN-RELATED"/>
    <property type="match status" value="1"/>
</dbReference>
<dbReference type="EMBL" id="JAPDRN010000135">
    <property type="protein sequence ID" value="KAJ9619082.1"/>
    <property type="molecule type" value="Genomic_DNA"/>
</dbReference>
<feature type="transmembrane region" description="Helical" evidence="5">
    <location>
        <begin position="553"/>
        <end position="570"/>
    </location>
</feature>
<sequence>MGCTKFKVIIAGGGIAGLSLANMLQKTGIDFVVLEAYPELAPQVGASIGLLPHGLRILDQLGLYKPIRKLVAPLDHFHFRNLRGEIVAEHEGVADSFMARHGYGMLFLDRQAVLKVLFENIQDKSKLLTGKCVVNIKLEDDGVTVTTKDGSVYNGDICIGADGIHSNVRSEMWRNADALCPGYIPDTEPTCINPGSLHSVFREHSSYLILGGLHRTYWFYFFNIGKTVYSPNIPRYTKEDEAKIIQDRLDDAILPNLKFRDIYKNKVSSTLTALPEYAFQKWHFGRIMTIGDASHKMEPISGHGGNAAIETAATLTNALVKALAEVKGPQRSMSAARICKVFQNVQETRMKRVQKLITDSHNHQRFEALEGQMEKILALNLLPLSDTDDVLMNASKNIPQGQRLQMLENPFRARLIPFHDDLACTPQKRGWKGWAWALFFLSLSVVGYCGMHILPTLYSGVQEKMVDILTSSTFYQGTRLRTRYTGYPAVDETLTMLTVFFMPGVAGWDSAHQTLQVYFLFSLFPLITVWTVESCRKRNFLSLISFTSLWSIYQLYGIAVVAPIFYIMYLTVSNPESYWWPLSRPVPEKYVKTLLPAVVLGYLIPTILMFWPHSNDDQIRQGFIAFWQPSPVYVNILLWLLATSYNTTMSTQQDHSNVVVAAAEPPDMAHLKRLYAFSFGVSIVTHFGVLLKVMFSADPHLQLSKIFLLPPLDQRSLSVVESLHITWLVDFWVWTMATMAWCCLSVWDLKRVGLAVVSVRKAAAAVALGTVLVGPGAVISACWYWRETQMAKTTIIQKASTAA</sequence>
<dbReference type="Proteomes" id="UP001172681">
    <property type="component" value="Unassembled WGS sequence"/>
</dbReference>
<evidence type="ECO:0000313" key="7">
    <source>
        <dbReference type="EMBL" id="KAJ9619082.1"/>
    </source>
</evidence>
<feature type="transmembrane region" description="Helical" evidence="5">
    <location>
        <begin position="434"/>
        <end position="454"/>
    </location>
</feature>
<dbReference type="GO" id="GO:0071949">
    <property type="term" value="F:FAD binding"/>
    <property type="evidence" value="ECO:0007669"/>
    <property type="project" value="InterPro"/>
</dbReference>
<evidence type="ECO:0000256" key="5">
    <source>
        <dbReference type="SAM" id="Phobius"/>
    </source>
</evidence>
<keyword evidence="3" id="KW-0274">FAD</keyword>
<dbReference type="Pfam" id="PF01494">
    <property type="entry name" value="FAD_binding_3"/>
    <property type="match status" value="1"/>
</dbReference>
<name>A0AA38XRS4_9EURO</name>
<feature type="transmembrane region" description="Helical" evidence="5">
    <location>
        <begin position="514"/>
        <end position="532"/>
    </location>
</feature>
<dbReference type="PRINTS" id="PR00420">
    <property type="entry name" value="RNGMNOXGNASE"/>
</dbReference>
<evidence type="ECO:0000259" key="6">
    <source>
        <dbReference type="Pfam" id="PF01494"/>
    </source>
</evidence>
<feature type="transmembrane region" description="Helical" evidence="5">
    <location>
        <begin position="590"/>
        <end position="611"/>
    </location>
</feature>
<keyword evidence="5" id="KW-0812">Transmembrane</keyword>
<feature type="transmembrane region" description="Helical" evidence="5">
    <location>
        <begin position="762"/>
        <end position="785"/>
    </location>
</feature>
<evidence type="ECO:0000256" key="2">
    <source>
        <dbReference type="ARBA" id="ARBA00022630"/>
    </source>
</evidence>
<keyword evidence="5" id="KW-0472">Membrane</keyword>
<dbReference type="GO" id="GO:0004497">
    <property type="term" value="F:monooxygenase activity"/>
    <property type="evidence" value="ECO:0007669"/>
    <property type="project" value="InterPro"/>
</dbReference>
<dbReference type="InterPro" id="IPR050562">
    <property type="entry name" value="FAD_mOase_fung"/>
</dbReference>
<evidence type="ECO:0000256" key="4">
    <source>
        <dbReference type="ARBA" id="ARBA00023002"/>
    </source>
</evidence>
<comment type="caution">
    <text evidence="7">The sequence shown here is derived from an EMBL/GenBank/DDBJ whole genome shotgun (WGS) entry which is preliminary data.</text>
</comment>
<dbReference type="PANTHER" id="PTHR47356">
    <property type="entry name" value="FAD-DEPENDENT MONOOXYGENASE ASQG-RELATED"/>
    <property type="match status" value="1"/>
</dbReference>
<evidence type="ECO:0000256" key="1">
    <source>
        <dbReference type="ARBA" id="ARBA00007992"/>
    </source>
</evidence>
<dbReference type="InterPro" id="IPR002938">
    <property type="entry name" value="FAD-bd"/>
</dbReference>
<evidence type="ECO:0000256" key="3">
    <source>
        <dbReference type="ARBA" id="ARBA00022827"/>
    </source>
</evidence>
<dbReference type="AlphaFoldDB" id="A0AA38XRS4"/>
<feature type="transmembrane region" description="Helical" evidence="5">
    <location>
        <begin position="725"/>
        <end position="747"/>
    </location>
</feature>
<feature type="transmembrane region" description="Helical" evidence="5">
    <location>
        <begin position="623"/>
        <end position="642"/>
    </location>
</feature>
<dbReference type="Gene3D" id="3.50.50.60">
    <property type="entry name" value="FAD/NAD(P)-binding domain"/>
    <property type="match status" value="1"/>
</dbReference>
<keyword evidence="5" id="KW-1133">Transmembrane helix</keyword>
<comment type="similarity">
    <text evidence="1">Belongs to the paxM FAD-dependent monooxygenase family.</text>
</comment>
<proteinExistence type="inferred from homology"/>
<evidence type="ECO:0000313" key="8">
    <source>
        <dbReference type="Proteomes" id="UP001172681"/>
    </source>
</evidence>
<reference evidence="7" key="1">
    <citation type="submission" date="2022-10" db="EMBL/GenBank/DDBJ databases">
        <title>Culturing micro-colonial fungi from biological soil crusts in the Mojave desert and describing Neophaeococcomyces mojavensis, and introducing the new genera and species Taxawa tesnikishii.</title>
        <authorList>
            <person name="Kurbessoian T."/>
            <person name="Stajich J.E."/>
        </authorList>
    </citation>
    <scope>NUCLEOTIDE SEQUENCE</scope>
    <source>
        <strain evidence="7">TK_35</strain>
    </source>
</reference>
<keyword evidence="4" id="KW-0560">Oxidoreductase</keyword>
<feature type="transmembrane region" description="Helical" evidence="5">
    <location>
        <begin position="674"/>
        <end position="695"/>
    </location>
</feature>
<gene>
    <name evidence="7" type="ORF">H2204_012793</name>
</gene>
<dbReference type="InterPro" id="IPR036188">
    <property type="entry name" value="FAD/NAD-bd_sf"/>
</dbReference>
<protein>
    <recommendedName>
        <fullName evidence="6">FAD-binding domain-containing protein</fullName>
    </recommendedName>
</protein>
<keyword evidence="8" id="KW-1185">Reference proteome</keyword>
<organism evidence="7 8">
    <name type="scientific">Knufia peltigerae</name>
    <dbReference type="NCBI Taxonomy" id="1002370"/>
    <lineage>
        <taxon>Eukaryota</taxon>
        <taxon>Fungi</taxon>
        <taxon>Dikarya</taxon>
        <taxon>Ascomycota</taxon>
        <taxon>Pezizomycotina</taxon>
        <taxon>Eurotiomycetes</taxon>
        <taxon>Chaetothyriomycetidae</taxon>
        <taxon>Chaetothyriales</taxon>
        <taxon>Trichomeriaceae</taxon>
        <taxon>Knufia</taxon>
    </lineage>
</organism>
<feature type="domain" description="FAD-binding" evidence="6">
    <location>
        <begin position="6"/>
        <end position="330"/>
    </location>
</feature>
<keyword evidence="2" id="KW-0285">Flavoprotein</keyword>
<accession>A0AA38XRS4</accession>